<evidence type="ECO:0000259" key="1">
    <source>
        <dbReference type="Pfam" id="PF13577"/>
    </source>
</evidence>
<dbReference type="Gene3D" id="3.10.450.50">
    <property type="match status" value="1"/>
</dbReference>
<evidence type="ECO:0000313" key="3">
    <source>
        <dbReference type="Proteomes" id="UP000236327"/>
    </source>
</evidence>
<organism evidence="2 3">
    <name type="scientific">Novosphingobium guangzhouense</name>
    <dbReference type="NCBI Taxonomy" id="1850347"/>
    <lineage>
        <taxon>Bacteria</taxon>
        <taxon>Pseudomonadati</taxon>
        <taxon>Pseudomonadota</taxon>
        <taxon>Alphaproteobacteria</taxon>
        <taxon>Sphingomonadales</taxon>
        <taxon>Sphingomonadaceae</taxon>
        <taxon>Novosphingobium</taxon>
    </lineage>
</organism>
<dbReference type="InterPro" id="IPR032710">
    <property type="entry name" value="NTF2-like_dom_sf"/>
</dbReference>
<dbReference type="CDD" id="cd00531">
    <property type="entry name" value="NTF2_like"/>
    <property type="match status" value="1"/>
</dbReference>
<evidence type="ECO:0000313" key="2">
    <source>
        <dbReference type="EMBL" id="PNU02772.1"/>
    </source>
</evidence>
<dbReference type="InterPro" id="IPR037401">
    <property type="entry name" value="SnoaL-like"/>
</dbReference>
<accession>A0A2K2FVG7</accession>
<gene>
    <name evidence="2" type="ORF">A8V01_25540</name>
</gene>
<protein>
    <recommendedName>
        <fullName evidence="1">SnoaL-like domain-containing protein</fullName>
    </recommendedName>
</protein>
<keyword evidence="3" id="KW-1185">Reference proteome</keyword>
<dbReference type="Pfam" id="PF13577">
    <property type="entry name" value="SnoaL_4"/>
    <property type="match status" value="1"/>
</dbReference>
<reference evidence="2 3" key="1">
    <citation type="submission" date="2016-05" db="EMBL/GenBank/DDBJ databases">
        <title>Complete genome sequence of Novosphingobium guangzhouense SA925(T).</title>
        <authorList>
            <person name="Sha S."/>
        </authorList>
    </citation>
    <scope>NUCLEOTIDE SEQUENCE [LARGE SCALE GENOMIC DNA]</scope>
    <source>
        <strain evidence="2 3">SA925</strain>
    </source>
</reference>
<dbReference type="Proteomes" id="UP000236327">
    <property type="component" value="Unassembled WGS sequence"/>
</dbReference>
<dbReference type="SUPFAM" id="SSF54427">
    <property type="entry name" value="NTF2-like"/>
    <property type="match status" value="1"/>
</dbReference>
<comment type="caution">
    <text evidence="2">The sequence shown here is derived from an EMBL/GenBank/DDBJ whole genome shotgun (WGS) entry which is preliminary data.</text>
</comment>
<proteinExistence type="predicted"/>
<sequence length="163" mass="18492">MTIEDLLSREAIRDLMARYTIAGDRLRVEDFLACFTHDAVIESERVPPDRLFRHEGRTAIRNWQERWRSAGEGAHGATFVRHHLSTSAVTLLGPDDAEARTYWTAWTDIGPDHAGHYLDRLRKVDGAWLIAHRRIRLDWEAPGSLFRSAVANSADSSATARNT</sequence>
<feature type="domain" description="SnoaL-like" evidence="1">
    <location>
        <begin position="5"/>
        <end position="134"/>
    </location>
</feature>
<dbReference type="RefSeq" id="WP_170066028.1">
    <property type="nucleotide sequence ID" value="NZ_LYMM01000065.1"/>
</dbReference>
<name>A0A2K2FVG7_9SPHN</name>
<dbReference type="EMBL" id="LYMM01000065">
    <property type="protein sequence ID" value="PNU02772.1"/>
    <property type="molecule type" value="Genomic_DNA"/>
</dbReference>
<dbReference type="AlphaFoldDB" id="A0A2K2FVG7"/>